<feature type="compositionally biased region" description="Polar residues" evidence="1">
    <location>
        <begin position="1"/>
        <end position="18"/>
    </location>
</feature>
<evidence type="ECO:0000313" key="3">
    <source>
        <dbReference type="Proteomes" id="UP000007127"/>
    </source>
</evidence>
<evidence type="ECO:0000313" key="2">
    <source>
        <dbReference type="EMBL" id="AJD51478.1"/>
    </source>
</evidence>
<dbReference type="AlphaFoldDB" id="A0AB72UBH6"/>
<dbReference type="EMBL" id="CP004388">
    <property type="protein sequence ID" value="AJD51478.1"/>
    <property type="molecule type" value="Genomic_DNA"/>
</dbReference>
<name>A0AB72UBH6_9PROT</name>
<gene>
    <name evidence="2" type="ORF">TH3_06790</name>
</gene>
<protein>
    <submittedName>
        <fullName evidence="2">Uncharacterized protein</fullName>
    </submittedName>
</protein>
<evidence type="ECO:0000256" key="1">
    <source>
        <dbReference type="SAM" id="MobiDB-lite"/>
    </source>
</evidence>
<dbReference type="Proteomes" id="UP000007127">
    <property type="component" value="Chromosome"/>
</dbReference>
<dbReference type="KEGG" id="txi:TH3_06790"/>
<reference evidence="2 3" key="1">
    <citation type="journal article" date="2012" name="J. Bacteriol.">
        <title>Genome sequence of Thalassospira xiamenensis type strain M-5.</title>
        <authorList>
            <person name="Lai Q."/>
            <person name="Shao Z."/>
        </authorList>
    </citation>
    <scope>NUCLEOTIDE SEQUENCE [LARGE SCALE GENOMIC DNA]</scope>
    <source>
        <strain evidence="2 3">M-5</strain>
    </source>
</reference>
<accession>A0AB72UBH6</accession>
<proteinExistence type="predicted"/>
<feature type="region of interest" description="Disordered" evidence="1">
    <location>
        <begin position="1"/>
        <end position="20"/>
    </location>
</feature>
<sequence>MIGNINDHSANSGGNSRDPSVVDLRSFIGLTVIGMKPRQRSPLLLADTTVRRLPLQGGELLVPFN</sequence>
<organism evidence="2 3">
    <name type="scientific">Thalassospira xiamenensis M-5 = DSM 17429</name>
    <dbReference type="NCBI Taxonomy" id="1123366"/>
    <lineage>
        <taxon>Bacteria</taxon>
        <taxon>Pseudomonadati</taxon>
        <taxon>Pseudomonadota</taxon>
        <taxon>Alphaproteobacteria</taxon>
        <taxon>Rhodospirillales</taxon>
        <taxon>Thalassospiraceae</taxon>
        <taxon>Thalassospira</taxon>
    </lineage>
</organism>